<dbReference type="GO" id="GO:0016763">
    <property type="term" value="F:pentosyltransferase activity"/>
    <property type="evidence" value="ECO:0007669"/>
    <property type="project" value="TreeGrafter"/>
</dbReference>
<dbReference type="PANTHER" id="PTHR33908">
    <property type="entry name" value="MANNOSYLTRANSFERASE YKCB-RELATED"/>
    <property type="match status" value="1"/>
</dbReference>
<evidence type="ECO:0000256" key="5">
    <source>
        <dbReference type="ARBA" id="ARBA00022692"/>
    </source>
</evidence>
<sequence length="437" mass="47663">MPVSGHRRLTLIVLIGLFLRAGVMLSAPERLLDDRDTYIGLATGIAEGRGFSIPGTDQPTAYRPVLYPLVLSIGIRWAPALWIAAINLTAAATTIVLTWLLARRLSFGDRGALVAAGLVAVDPLLVLYAAYPMTETFFTALVALLLVTAFPAGPALTRPRAAVVGALFGLTALSRPSVWAFGGLWAGLSVAHALWTRTRSFDNGSRLPVTNWAIVAGTSLLVVAPWGIRNWMVFGRPILMTTHGGYTILLGNNEAFYKEVVAQPLGTVWDGSQGPGQAAWVDGLHAEMEAAGLETDLERDRFMSRRAWQTIREHPQLFVRASLLRLLRFWNIVPSGPAADAVPTAIRWSVGFGYGVYWLLALAGVWHALRSRDVRWWTLVLLVVSFSLVHTLYWSNARMRAPVMPAVAVLAAWAVDRLVSRRQNGSVSLNANDEAGR</sequence>
<feature type="transmembrane region" description="Helical" evidence="8">
    <location>
        <begin position="345"/>
        <end position="369"/>
    </location>
</feature>
<evidence type="ECO:0000256" key="1">
    <source>
        <dbReference type="ARBA" id="ARBA00004651"/>
    </source>
</evidence>
<comment type="subcellular location">
    <subcellularLocation>
        <location evidence="1">Cell membrane</location>
        <topology evidence="1">Multi-pass membrane protein</topology>
    </subcellularLocation>
</comment>
<feature type="transmembrane region" description="Helical" evidence="8">
    <location>
        <begin position="113"/>
        <end position="131"/>
    </location>
</feature>
<reference evidence="9 10" key="1">
    <citation type="submission" date="2019-02" db="EMBL/GenBank/DDBJ databases">
        <title>Deep-cultivation of Planctomycetes and their phenomic and genomic characterization uncovers novel biology.</title>
        <authorList>
            <person name="Wiegand S."/>
            <person name="Jogler M."/>
            <person name="Boedeker C."/>
            <person name="Pinto D."/>
            <person name="Vollmers J."/>
            <person name="Rivas-Marin E."/>
            <person name="Kohn T."/>
            <person name="Peeters S.H."/>
            <person name="Heuer A."/>
            <person name="Rast P."/>
            <person name="Oberbeckmann S."/>
            <person name="Bunk B."/>
            <person name="Jeske O."/>
            <person name="Meyerdierks A."/>
            <person name="Storesund J.E."/>
            <person name="Kallscheuer N."/>
            <person name="Luecker S."/>
            <person name="Lage O.M."/>
            <person name="Pohl T."/>
            <person name="Merkel B.J."/>
            <person name="Hornburger P."/>
            <person name="Mueller R.-W."/>
            <person name="Bruemmer F."/>
            <person name="Labrenz M."/>
            <person name="Spormann A.M."/>
            <person name="Op den Camp H."/>
            <person name="Overmann J."/>
            <person name="Amann R."/>
            <person name="Jetten M.S.M."/>
            <person name="Mascher T."/>
            <person name="Medema M.H."/>
            <person name="Devos D.P."/>
            <person name="Kaster A.-K."/>
            <person name="Ovreas L."/>
            <person name="Rohde M."/>
            <person name="Galperin M.Y."/>
            <person name="Jogler C."/>
        </authorList>
    </citation>
    <scope>NUCLEOTIDE SEQUENCE [LARGE SCALE GENOMIC DNA]</scope>
    <source>
        <strain evidence="9 10">Mal4</strain>
    </source>
</reference>
<evidence type="ECO:0000256" key="2">
    <source>
        <dbReference type="ARBA" id="ARBA00022475"/>
    </source>
</evidence>
<feature type="transmembrane region" description="Helical" evidence="8">
    <location>
        <begin position="80"/>
        <end position="101"/>
    </location>
</feature>
<keyword evidence="2" id="KW-1003">Cell membrane</keyword>
<keyword evidence="3" id="KW-0328">Glycosyltransferase</keyword>
<dbReference type="OrthoDB" id="231161at2"/>
<gene>
    <name evidence="9" type="ORF">Mal4_32330</name>
</gene>
<protein>
    <recommendedName>
        <fullName evidence="11">Glycosyltransferase RgtA/B/C/D-like domain-containing protein</fullName>
    </recommendedName>
</protein>
<evidence type="ECO:0000313" key="9">
    <source>
        <dbReference type="EMBL" id="QDU38901.1"/>
    </source>
</evidence>
<organism evidence="9 10">
    <name type="scientific">Maioricimonas rarisocia</name>
    <dbReference type="NCBI Taxonomy" id="2528026"/>
    <lineage>
        <taxon>Bacteria</taxon>
        <taxon>Pseudomonadati</taxon>
        <taxon>Planctomycetota</taxon>
        <taxon>Planctomycetia</taxon>
        <taxon>Planctomycetales</taxon>
        <taxon>Planctomycetaceae</taxon>
        <taxon>Maioricimonas</taxon>
    </lineage>
</organism>
<evidence type="ECO:0000256" key="6">
    <source>
        <dbReference type="ARBA" id="ARBA00022989"/>
    </source>
</evidence>
<dbReference type="EMBL" id="CP036275">
    <property type="protein sequence ID" value="QDU38901.1"/>
    <property type="molecule type" value="Genomic_DNA"/>
</dbReference>
<feature type="transmembrane region" description="Helical" evidence="8">
    <location>
        <begin position="376"/>
        <end position="395"/>
    </location>
</feature>
<feature type="transmembrane region" description="Helical" evidence="8">
    <location>
        <begin position="178"/>
        <end position="197"/>
    </location>
</feature>
<dbReference type="KEGG" id="mri:Mal4_32330"/>
<dbReference type="AlphaFoldDB" id="A0A517Z8Z0"/>
<dbReference type="Proteomes" id="UP000320496">
    <property type="component" value="Chromosome"/>
</dbReference>
<evidence type="ECO:0000256" key="4">
    <source>
        <dbReference type="ARBA" id="ARBA00022679"/>
    </source>
</evidence>
<dbReference type="GO" id="GO:0005886">
    <property type="term" value="C:plasma membrane"/>
    <property type="evidence" value="ECO:0007669"/>
    <property type="project" value="UniProtKB-SubCell"/>
</dbReference>
<dbReference type="GO" id="GO:0009103">
    <property type="term" value="P:lipopolysaccharide biosynthetic process"/>
    <property type="evidence" value="ECO:0007669"/>
    <property type="project" value="UniProtKB-ARBA"/>
</dbReference>
<evidence type="ECO:0000256" key="3">
    <source>
        <dbReference type="ARBA" id="ARBA00022676"/>
    </source>
</evidence>
<dbReference type="InterPro" id="IPR050297">
    <property type="entry name" value="LipidA_mod_glycosyltrf_83"/>
</dbReference>
<keyword evidence="5 8" id="KW-0812">Transmembrane</keyword>
<keyword evidence="4" id="KW-0808">Transferase</keyword>
<evidence type="ECO:0000256" key="8">
    <source>
        <dbReference type="SAM" id="Phobius"/>
    </source>
</evidence>
<proteinExistence type="predicted"/>
<feature type="transmembrane region" description="Helical" evidence="8">
    <location>
        <begin position="137"/>
        <end position="157"/>
    </location>
</feature>
<feature type="transmembrane region" description="Helical" evidence="8">
    <location>
        <begin position="209"/>
        <end position="228"/>
    </location>
</feature>
<dbReference type="RefSeq" id="WP_145370142.1">
    <property type="nucleotide sequence ID" value="NZ_CP036275.1"/>
</dbReference>
<evidence type="ECO:0008006" key="11">
    <source>
        <dbReference type="Google" id="ProtNLM"/>
    </source>
</evidence>
<evidence type="ECO:0000313" key="10">
    <source>
        <dbReference type="Proteomes" id="UP000320496"/>
    </source>
</evidence>
<dbReference type="PANTHER" id="PTHR33908:SF11">
    <property type="entry name" value="MEMBRANE PROTEIN"/>
    <property type="match status" value="1"/>
</dbReference>
<name>A0A517Z8Z0_9PLAN</name>
<keyword evidence="10" id="KW-1185">Reference proteome</keyword>
<accession>A0A517Z8Z0</accession>
<keyword evidence="6 8" id="KW-1133">Transmembrane helix</keyword>
<keyword evidence="7 8" id="KW-0472">Membrane</keyword>
<evidence type="ECO:0000256" key="7">
    <source>
        <dbReference type="ARBA" id="ARBA00023136"/>
    </source>
</evidence>